<gene>
    <name evidence="5" type="ORF">KKJ01_17440</name>
</gene>
<keyword evidence="2" id="KW-0229">DNA integration</keyword>
<dbReference type="InterPro" id="IPR011010">
    <property type="entry name" value="DNA_brk_join_enz"/>
</dbReference>
<evidence type="ECO:0000256" key="1">
    <source>
        <dbReference type="ARBA" id="ARBA00008857"/>
    </source>
</evidence>
<protein>
    <recommendedName>
        <fullName evidence="4">Phage integrase central domain-containing protein</fullName>
    </recommendedName>
</protein>
<evidence type="ECO:0000259" key="4">
    <source>
        <dbReference type="Pfam" id="PF22022"/>
    </source>
</evidence>
<evidence type="ECO:0000256" key="2">
    <source>
        <dbReference type="ARBA" id="ARBA00022908"/>
    </source>
</evidence>
<accession>A0AAJ1JE31</accession>
<dbReference type="PANTHER" id="PTHR30629:SF2">
    <property type="entry name" value="PROPHAGE INTEGRASE INTS-RELATED"/>
    <property type="match status" value="1"/>
</dbReference>
<dbReference type="Pfam" id="PF22022">
    <property type="entry name" value="Phage_int_M"/>
    <property type="match status" value="1"/>
</dbReference>
<reference evidence="5" key="1">
    <citation type="submission" date="2021-08" db="EMBL/GenBank/DDBJ databases">
        <authorList>
            <person name="Papudeshi B."/>
            <person name="Bashey-Visser F."/>
        </authorList>
    </citation>
    <scope>NUCLEOTIDE SEQUENCE</scope>
    <source>
        <strain evidence="5">MC_266_E_2016</strain>
    </source>
</reference>
<dbReference type="InterPro" id="IPR050808">
    <property type="entry name" value="Phage_Integrase"/>
</dbReference>
<dbReference type="RefSeq" id="WP_274713433.1">
    <property type="nucleotide sequence ID" value="NZ_JAILSO010000085.1"/>
</dbReference>
<dbReference type="GO" id="GO:0015074">
    <property type="term" value="P:DNA integration"/>
    <property type="evidence" value="ECO:0007669"/>
    <property type="project" value="UniProtKB-KW"/>
</dbReference>
<keyword evidence="3" id="KW-0238">DNA-binding</keyword>
<dbReference type="EMBL" id="JAILSO010000085">
    <property type="protein sequence ID" value="MDE1479953.1"/>
    <property type="molecule type" value="Genomic_DNA"/>
</dbReference>
<sequence>MKAVTLEKLIREWWKTTMQGAKVNADQILRSFELYVFPKIGSLPHDELTLHIWIALIEDVVKQIPSIGNRILIYSKKAHKWAVRRGITNLTPLSDVTSGDLIGKKSDTEIDSDNDTGERTLNEEELVVLFRIIDALNLSRSCVRSGLS</sequence>
<reference evidence="5" key="2">
    <citation type="journal article" date="2022" name="J. Evol. Biol.">
        <title>Pre- and post-association barriers to host switching in sympatric mutualists.</title>
        <authorList>
            <person name="Dinges Z.M."/>
            <person name="Phillips R.K."/>
            <person name="Lively C.M."/>
            <person name="Bashey F."/>
        </authorList>
    </citation>
    <scope>NUCLEOTIDE SEQUENCE</scope>
    <source>
        <strain evidence="5">MC_266_E_2016</strain>
    </source>
</reference>
<dbReference type="InterPro" id="IPR053876">
    <property type="entry name" value="Phage_int_M"/>
</dbReference>
<evidence type="ECO:0000313" key="6">
    <source>
        <dbReference type="Proteomes" id="UP001222434"/>
    </source>
</evidence>
<dbReference type="GO" id="GO:0003677">
    <property type="term" value="F:DNA binding"/>
    <property type="evidence" value="ECO:0007669"/>
    <property type="project" value="UniProtKB-KW"/>
</dbReference>
<dbReference type="Proteomes" id="UP001222434">
    <property type="component" value="Unassembled WGS sequence"/>
</dbReference>
<dbReference type="SUPFAM" id="SSF56349">
    <property type="entry name" value="DNA breaking-rejoining enzymes"/>
    <property type="match status" value="1"/>
</dbReference>
<comment type="similarity">
    <text evidence="1">Belongs to the 'phage' integrase family.</text>
</comment>
<name>A0AAJ1JE31_XENBV</name>
<comment type="caution">
    <text evidence="5">The sequence shown here is derived from an EMBL/GenBank/DDBJ whole genome shotgun (WGS) entry which is preliminary data.</text>
</comment>
<feature type="domain" description="Phage integrase central" evidence="4">
    <location>
        <begin position="7"/>
        <end position="95"/>
    </location>
</feature>
<dbReference type="AlphaFoldDB" id="A0AAJ1JE31"/>
<dbReference type="PANTHER" id="PTHR30629">
    <property type="entry name" value="PROPHAGE INTEGRASE"/>
    <property type="match status" value="1"/>
</dbReference>
<evidence type="ECO:0000256" key="3">
    <source>
        <dbReference type="ARBA" id="ARBA00023125"/>
    </source>
</evidence>
<evidence type="ECO:0000313" key="5">
    <source>
        <dbReference type="EMBL" id="MDE1479953.1"/>
    </source>
</evidence>
<dbReference type="Gene3D" id="1.10.150.130">
    <property type="match status" value="1"/>
</dbReference>
<dbReference type="InterPro" id="IPR010998">
    <property type="entry name" value="Integrase_recombinase_N"/>
</dbReference>
<proteinExistence type="inferred from homology"/>
<organism evidence="5 6">
    <name type="scientific">Xenorhabdus bovienii</name>
    <name type="common">Xenorhabdus nematophila subsp. bovienii</name>
    <dbReference type="NCBI Taxonomy" id="40576"/>
    <lineage>
        <taxon>Bacteria</taxon>
        <taxon>Pseudomonadati</taxon>
        <taxon>Pseudomonadota</taxon>
        <taxon>Gammaproteobacteria</taxon>
        <taxon>Enterobacterales</taxon>
        <taxon>Morganellaceae</taxon>
        <taxon>Xenorhabdus</taxon>
    </lineage>
</organism>